<dbReference type="EMBL" id="KP659924">
    <property type="protein sequence ID" value="AMK07763.1"/>
    <property type="molecule type" value="Genomic_DNA"/>
</dbReference>
<dbReference type="Pfam" id="PF01464">
    <property type="entry name" value="SLT"/>
    <property type="match status" value="1"/>
</dbReference>
<dbReference type="PANTHER" id="PTHR37423">
    <property type="entry name" value="SOLUBLE LYTIC MUREIN TRANSGLYCOSYLASE-RELATED"/>
    <property type="match status" value="1"/>
</dbReference>
<feature type="chain" id="PRO_5007272747" evidence="3">
    <location>
        <begin position="22"/>
        <end position="680"/>
    </location>
</feature>
<comment type="similarity">
    <text evidence="1">Belongs to the transglycosylase Slt family.</text>
</comment>
<dbReference type="Gene3D" id="1.25.20.10">
    <property type="entry name" value="Bacterial muramidases"/>
    <property type="match status" value="1"/>
</dbReference>
<dbReference type="Pfam" id="PF00760">
    <property type="entry name" value="Cucumo_coat"/>
    <property type="match status" value="1"/>
</dbReference>
<feature type="domain" description="Transglycosylase SLT" evidence="4">
    <location>
        <begin position="525"/>
        <end position="631"/>
    </location>
</feature>
<dbReference type="Pfam" id="PF14718">
    <property type="entry name" value="SLT_L"/>
    <property type="match status" value="1"/>
</dbReference>
<dbReference type="GO" id="GO:0000270">
    <property type="term" value="P:peptidoglycan metabolic process"/>
    <property type="evidence" value="ECO:0007669"/>
    <property type="project" value="InterPro"/>
</dbReference>
<proteinExistence type="inferred from homology"/>
<reference evidence="6" key="1">
    <citation type="submission" date="2015-01" db="EMBL/GenBank/DDBJ databases">
        <title>Draft genome sequence of Pasteurella multocida isolated from alpaca pneumonia.</title>
        <authorList>
            <person name="Maturrano L."/>
            <person name="Hurtado R."/>
            <person name="Allasi N."/>
            <person name="Juscamayta E."/>
            <person name="Fernandez D."/>
            <person name="Maximiliano J."/>
            <person name="Rimac R."/>
            <person name="Rosadio R."/>
        </authorList>
    </citation>
    <scope>NUCLEOTIDE SEQUENCE</scope>
    <source>
        <strain evidence="6">UNMSM</strain>
    </source>
</reference>
<dbReference type="GO" id="GO:0004553">
    <property type="term" value="F:hydrolase activity, hydrolyzing O-glycosyl compounds"/>
    <property type="evidence" value="ECO:0007669"/>
    <property type="project" value="InterPro"/>
</dbReference>
<dbReference type="PROSITE" id="PS00922">
    <property type="entry name" value="TRANSGLYCOSYLASE"/>
    <property type="match status" value="1"/>
</dbReference>
<dbReference type="GO" id="GO:0042597">
    <property type="term" value="C:periplasmic space"/>
    <property type="evidence" value="ECO:0007669"/>
    <property type="project" value="InterPro"/>
</dbReference>
<dbReference type="SUPFAM" id="SSF53955">
    <property type="entry name" value="Lysozyme-like"/>
    <property type="match status" value="1"/>
</dbReference>
<gene>
    <name evidence="6" type="primary">PM0326</name>
</gene>
<dbReference type="InterPro" id="IPR023346">
    <property type="entry name" value="Lysozyme-like_dom_sf"/>
</dbReference>
<name>A0A126QGM7_PASMD</name>
<dbReference type="AlphaFoldDB" id="A0A126QGM7"/>
<dbReference type="PANTHER" id="PTHR37423:SF5">
    <property type="entry name" value="SOLUBLE LYTIC MUREIN TRANSGLYCOSYLASE"/>
    <property type="match status" value="1"/>
</dbReference>
<sequence>MKLTKIALTYLLTLMSMSLAAASVSVPEDKTQPTEASLTTTNLVQARQIYQKIHQLLQRSQSENTQRIVQALLAKIEDYPLYPYAQYAYLKALKDQLSLAQIEAFQTDFPSFPLTTELQKQWLQQAQDKAEWQAIIHSPFRHKDMASRCIQLQAEYETQPNSPVFSLKQWQQQVAQIWRNGASLPKACDTLFARWKEKGYPEETELKERAVLAFEQGNQALLASLSQQADQADTKRWLNELHQLSKNPLRLQHPQSAFFIDTLSADDPFAQRILLSHFSALIKRLKETDIKNQHDPFEPYAQWANKLRLSEAQQRQWKKHLISHLFDSENLNLQKWRDAQLFELKEDTLTERRLRTALREKTELTPWLDLLSNSAKQKEEWRFWQAKVFAQNKKTTEQAQQIFQQLAKQRGFYPLLASAELNIDYAPAMDVFSSTSATDIQEKFSVELSRIAELREHNATQYMNLEWKALLEKANFEQKLALSQFATEQAWFDLGVEATIQAKAWGYLALRLPNAYLDWFDLHLNNKNVSRTFAMAIARQESAWKPYVSSHANAQGLMQLLPSTAKQTAQEAGLPYTHQKQLFDPFDNIMLGTAHLQQLYDKYGNNRILIAAAYNAGASRVDRWLAKADGKLSMAEFIASIPFYETRGYVQNVLTYDVYYQWLQQQPQQKFSQDEYNRLY</sequence>
<dbReference type="InterPro" id="IPR000189">
    <property type="entry name" value="Transglyc_AS"/>
</dbReference>
<feature type="signal peptide" evidence="3">
    <location>
        <begin position="1"/>
        <end position="21"/>
    </location>
</feature>
<evidence type="ECO:0000256" key="3">
    <source>
        <dbReference type="SAM" id="SignalP"/>
    </source>
</evidence>
<dbReference type="GO" id="GO:0016020">
    <property type="term" value="C:membrane"/>
    <property type="evidence" value="ECO:0007669"/>
    <property type="project" value="InterPro"/>
</dbReference>
<dbReference type="GO" id="GO:0008933">
    <property type="term" value="F:peptidoglycan lytic transglycosylase activity"/>
    <property type="evidence" value="ECO:0007669"/>
    <property type="project" value="InterPro"/>
</dbReference>
<dbReference type="InterPro" id="IPR037061">
    <property type="entry name" value="Lytic_TGlycoase_superhlx_L_sf"/>
</dbReference>
<evidence type="ECO:0000259" key="5">
    <source>
        <dbReference type="Pfam" id="PF14718"/>
    </source>
</evidence>
<dbReference type="InterPro" id="IPR012289">
    <property type="entry name" value="Lytic_TGlycosylase_superhlx_L"/>
</dbReference>
<protein>
    <submittedName>
        <fullName evidence="6">PM0326 protein</fullName>
    </submittedName>
</protein>
<accession>A0A126QGM7</accession>
<dbReference type="SUPFAM" id="SSF48435">
    <property type="entry name" value="Bacterial muramidases"/>
    <property type="match status" value="1"/>
</dbReference>
<dbReference type="Gene3D" id="1.10.530.10">
    <property type="match status" value="1"/>
</dbReference>
<dbReference type="Gene3D" id="1.10.1240.20">
    <property type="entry name" value="Lytic transglycosylase, superhelical linker domain"/>
    <property type="match status" value="1"/>
</dbReference>
<evidence type="ECO:0000256" key="1">
    <source>
        <dbReference type="ARBA" id="ARBA00007734"/>
    </source>
</evidence>
<organism evidence="6">
    <name type="scientific">Pasteurella multocida</name>
    <dbReference type="NCBI Taxonomy" id="747"/>
    <lineage>
        <taxon>Bacteria</taxon>
        <taxon>Pseudomonadati</taxon>
        <taxon>Pseudomonadota</taxon>
        <taxon>Gammaproteobacteria</taxon>
        <taxon>Pasteurellales</taxon>
        <taxon>Pasteurellaceae</taxon>
        <taxon>Pasteurella</taxon>
    </lineage>
</organism>
<dbReference type="RefSeq" id="WP_071523047.1">
    <property type="nucleotide sequence ID" value="NZ_JACDXE010000004.1"/>
</dbReference>
<dbReference type="InterPro" id="IPR008939">
    <property type="entry name" value="Lytic_TGlycosylase_superhlx_U"/>
</dbReference>
<keyword evidence="2 3" id="KW-0732">Signal</keyword>
<evidence type="ECO:0000256" key="2">
    <source>
        <dbReference type="ARBA" id="ARBA00022729"/>
    </source>
</evidence>
<dbReference type="InterPro" id="IPR008258">
    <property type="entry name" value="Transglycosylase_SLT_dom_1"/>
</dbReference>
<evidence type="ECO:0000313" key="6">
    <source>
        <dbReference type="EMBL" id="AMK07763.1"/>
    </source>
</evidence>
<dbReference type="CDD" id="cd13401">
    <property type="entry name" value="Slt70-like"/>
    <property type="match status" value="1"/>
</dbReference>
<evidence type="ECO:0000259" key="4">
    <source>
        <dbReference type="Pfam" id="PF01464"/>
    </source>
</evidence>
<feature type="domain" description="Lytic transglycosylase superhelical linker" evidence="5">
    <location>
        <begin position="443"/>
        <end position="508"/>
    </location>
</feature>